<dbReference type="RefSeq" id="WP_144430728.1">
    <property type="nucleotide sequence ID" value="NZ_CP012801.1"/>
</dbReference>
<name>A0A0N7IER2_9BACE</name>
<dbReference type="Gene3D" id="1.10.30.50">
    <property type="match status" value="1"/>
</dbReference>
<dbReference type="Proteomes" id="UP000061809">
    <property type="component" value="Chromosome"/>
</dbReference>
<dbReference type="PATRIC" id="fig|246787.4.peg.878"/>
<dbReference type="AlphaFoldDB" id="A0A0N7IER2"/>
<sequence>MKQISRKQAQRNRQVAEIKKTLSPYCAICGRLMSDAAHLVPKSEYPEHYTNPLNIVGLCRECHNKYDNNLAFRQKQKRLIERVKSFDECAANRYFRL</sequence>
<reference evidence="1 2" key="1">
    <citation type="journal article" date="2015" name="Science">
        <title>Genetic determinants of in vivo fitness and diet responsiveness in multiple human gut Bacteroides.</title>
        <authorList>
            <person name="Wu M."/>
            <person name="McNulty N.P."/>
            <person name="Rodionov D.A."/>
            <person name="Khoroshkin M.S."/>
            <person name="Griffin N.W."/>
            <person name="Cheng J."/>
            <person name="Latreille P."/>
            <person name="Kerstetter R.A."/>
            <person name="Terrapon N."/>
            <person name="Henrissat B."/>
            <person name="Osterman A.L."/>
            <person name="Gordon J.I."/>
        </authorList>
    </citation>
    <scope>NUCLEOTIDE SEQUENCE [LARGE SCALE GENOMIC DNA]</scope>
    <source>
        <strain evidence="1 2">WH2</strain>
    </source>
</reference>
<protein>
    <recommendedName>
        <fullName evidence="3">HNH endonuclease</fullName>
    </recommendedName>
</protein>
<dbReference type="KEGG" id="bcel:BcellWH2_00852"/>
<evidence type="ECO:0000313" key="1">
    <source>
        <dbReference type="EMBL" id="ALJ58115.1"/>
    </source>
</evidence>
<evidence type="ECO:0000313" key="2">
    <source>
        <dbReference type="Proteomes" id="UP000061809"/>
    </source>
</evidence>
<dbReference type="EMBL" id="CP012801">
    <property type="protein sequence ID" value="ALJ58115.1"/>
    <property type="molecule type" value="Genomic_DNA"/>
</dbReference>
<evidence type="ECO:0008006" key="3">
    <source>
        <dbReference type="Google" id="ProtNLM"/>
    </source>
</evidence>
<proteinExistence type="predicted"/>
<organism evidence="1 2">
    <name type="scientific">Bacteroides cellulosilyticus</name>
    <dbReference type="NCBI Taxonomy" id="246787"/>
    <lineage>
        <taxon>Bacteria</taxon>
        <taxon>Pseudomonadati</taxon>
        <taxon>Bacteroidota</taxon>
        <taxon>Bacteroidia</taxon>
        <taxon>Bacteroidales</taxon>
        <taxon>Bacteroidaceae</taxon>
        <taxon>Bacteroides</taxon>
    </lineage>
</organism>
<gene>
    <name evidence="1" type="ORF">BcellWH2_00852</name>
</gene>
<accession>A0A0N7IER2</accession>